<dbReference type="EC" id="1.8.5.-" evidence="2"/>
<reference evidence="3 5" key="2">
    <citation type="submission" date="2020-09" db="EMBL/GenBank/DDBJ databases">
        <title>Draft Genome Sequence of Aminobacter carboxidus type strain DSM 1086, a soil Gram-negative carboxydobacterium.</title>
        <authorList>
            <person name="Turrini P."/>
            <person name="Tescari M."/>
            <person name="Artuso I."/>
            <person name="Lugli G.A."/>
            <person name="Frangipani E."/>
            <person name="Ventura M."/>
            <person name="Visca P."/>
        </authorList>
    </citation>
    <scope>NUCLEOTIDE SEQUENCE [LARGE SCALE GENOMIC DNA]</scope>
    <source>
        <strain evidence="3 5">DSM 1086</strain>
    </source>
</reference>
<dbReference type="Gene3D" id="3.90.190.10">
    <property type="entry name" value="Protein tyrosine phosphatase superfamily"/>
    <property type="match status" value="1"/>
</dbReference>
<dbReference type="Pfam" id="PF04273">
    <property type="entry name" value="BLH_phosphatase"/>
    <property type="match status" value="1"/>
</dbReference>
<dbReference type="GO" id="GO:0016491">
    <property type="term" value="F:oxidoreductase activity"/>
    <property type="evidence" value="ECO:0007669"/>
    <property type="project" value="UniProtKB-KW"/>
</dbReference>
<dbReference type="Proteomes" id="UP000532373">
    <property type="component" value="Unassembled WGS sequence"/>
</dbReference>
<comment type="caution">
    <text evidence="2">The sequence shown here is derived from an EMBL/GenBank/DDBJ whole genome shotgun (WGS) entry which is preliminary data.</text>
</comment>
<accession>A0A8E1WM56</accession>
<organism evidence="2 4">
    <name type="scientific">Aminobacter carboxidus</name>
    <dbReference type="NCBI Taxonomy" id="376165"/>
    <lineage>
        <taxon>Bacteria</taxon>
        <taxon>Pseudomonadati</taxon>
        <taxon>Pseudomonadota</taxon>
        <taxon>Alphaproteobacteria</taxon>
        <taxon>Hyphomicrobiales</taxon>
        <taxon>Phyllobacteriaceae</taxon>
        <taxon>Aminobacter</taxon>
    </lineage>
</organism>
<dbReference type="Proteomes" id="UP000598227">
    <property type="component" value="Unassembled WGS sequence"/>
</dbReference>
<dbReference type="InterPro" id="IPR029021">
    <property type="entry name" value="Prot-tyrosine_phosphatase-like"/>
</dbReference>
<keyword evidence="2" id="KW-0560">Oxidoreductase</keyword>
<dbReference type="EMBL" id="JACHGI010000019">
    <property type="protein sequence ID" value="MBB6469797.1"/>
    <property type="molecule type" value="Genomic_DNA"/>
</dbReference>
<dbReference type="SUPFAM" id="SSF52799">
    <property type="entry name" value="(Phosphotyrosine protein) phosphatases II"/>
    <property type="match status" value="1"/>
</dbReference>
<evidence type="ECO:0000259" key="1">
    <source>
        <dbReference type="Pfam" id="PF04273"/>
    </source>
</evidence>
<proteinExistence type="predicted"/>
<keyword evidence="5" id="KW-1185">Reference proteome</keyword>
<evidence type="ECO:0000313" key="2">
    <source>
        <dbReference type="EMBL" id="MBB6469797.1"/>
    </source>
</evidence>
<name>A0A8E1WM56_9HYPH</name>
<feature type="domain" description="Beta-lactamase hydrolase-like protein phosphatase-like" evidence="1">
    <location>
        <begin position="3"/>
        <end position="106"/>
    </location>
</feature>
<evidence type="ECO:0000313" key="5">
    <source>
        <dbReference type="Proteomes" id="UP000598227"/>
    </source>
</evidence>
<dbReference type="EMBL" id="JACZEP010000001">
    <property type="protein sequence ID" value="MBE1202798.1"/>
    <property type="molecule type" value="Genomic_DNA"/>
</dbReference>
<dbReference type="AlphaFoldDB" id="A0A8E1WM56"/>
<reference evidence="2 4" key="1">
    <citation type="submission" date="2020-08" db="EMBL/GenBank/DDBJ databases">
        <title>Genomic Encyclopedia of Type Strains, Phase IV (KMG-IV): sequencing the most valuable type-strain genomes for metagenomic binning, comparative biology and taxonomic classification.</title>
        <authorList>
            <person name="Goeker M."/>
        </authorList>
    </citation>
    <scope>NUCLEOTIDE SEQUENCE [LARGE SCALE GENOMIC DNA]</scope>
    <source>
        <strain evidence="2 4">DSM 17454</strain>
    </source>
</reference>
<dbReference type="GO" id="GO:0016787">
    <property type="term" value="F:hydrolase activity"/>
    <property type="evidence" value="ECO:0007669"/>
    <property type="project" value="InterPro"/>
</dbReference>
<protein>
    <submittedName>
        <fullName evidence="2">Sulfide:quinone oxidoreductase</fullName>
        <ecNumber evidence="2">1.8.5.-</ecNumber>
    </submittedName>
    <submittedName>
        <fullName evidence="3">TIGR01244 family phosphatase</fullName>
    </submittedName>
</protein>
<dbReference type="NCBIfam" id="TIGR01244">
    <property type="entry name" value="TIGR01244 family sulfur transferase"/>
    <property type="match status" value="1"/>
</dbReference>
<sequence length="110" mass="11574">MQDIKHITPDFAVSPQIAPVQLAELKAAGFTTVICNRPDHEDAGQPNFAEIKAAAQAAGLEALHIPVTPGQATRYDVVAFDTAVTTAQGKVLAYCRTGARAQSLFAAIRG</sequence>
<dbReference type="RefSeq" id="WP_184773465.1">
    <property type="nucleotide sequence ID" value="NZ_JACHGI010000019.1"/>
</dbReference>
<dbReference type="InterPro" id="IPR005939">
    <property type="entry name" value="BLH_phosphatase-like"/>
</dbReference>
<gene>
    <name evidence="2" type="ORF">HNQ96_005691</name>
    <name evidence="3" type="ORF">IHE39_00680</name>
</gene>
<evidence type="ECO:0000313" key="3">
    <source>
        <dbReference type="EMBL" id="MBE1202798.1"/>
    </source>
</evidence>
<evidence type="ECO:0000313" key="4">
    <source>
        <dbReference type="Proteomes" id="UP000532373"/>
    </source>
</evidence>